<sequence>MHKATKLLDRVRVDSSLLRSIRSALGPTWFGVYEPTLMLGGSFSCFKMIKFRVFNSSKMGNGWMSLHCLTPCSSTLVTGWR</sequence>
<keyword evidence="2" id="KW-1185">Reference proteome</keyword>
<dbReference type="Proteomes" id="UP000017836">
    <property type="component" value="Unassembled WGS sequence"/>
</dbReference>
<gene>
    <name evidence="1" type="ORF">AMTR_s00145p00058350</name>
</gene>
<accession>W1P7T4</accession>
<protein>
    <submittedName>
        <fullName evidence="1">Uncharacterized protein</fullName>
    </submittedName>
</protein>
<proteinExistence type="predicted"/>
<reference evidence="2" key="1">
    <citation type="journal article" date="2013" name="Science">
        <title>The Amborella genome and the evolution of flowering plants.</title>
        <authorList>
            <consortium name="Amborella Genome Project"/>
        </authorList>
    </citation>
    <scope>NUCLEOTIDE SEQUENCE [LARGE SCALE GENOMIC DNA]</scope>
</reference>
<name>W1P7T4_AMBTC</name>
<dbReference type="Gramene" id="ERN05942">
    <property type="protein sequence ID" value="ERN05942"/>
    <property type="gene ID" value="AMTR_s00145p00058350"/>
</dbReference>
<dbReference type="AlphaFoldDB" id="W1P7T4"/>
<evidence type="ECO:0000313" key="1">
    <source>
        <dbReference type="EMBL" id="ERN05942.1"/>
    </source>
</evidence>
<dbReference type="HOGENOM" id="CLU_2577093_0_0_1"/>
<evidence type="ECO:0000313" key="2">
    <source>
        <dbReference type="Proteomes" id="UP000017836"/>
    </source>
</evidence>
<dbReference type="EMBL" id="KI393970">
    <property type="protein sequence ID" value="ERN05942.1"/>
    <property type="molecule type" value="Genomic_DNA"/>
</dbReference>
<organism evidence="1 2">
    <name type="scientific">Amborella trichopoda</name>
    <dbReference type="NCBI Taxonomy" id="13333"/>
    <lineage>
        <taxon>Eukaryota</taxon>
        <taxon>Viridiplantae</taxon>
        <taxon>Streptophyta</taxon>
        <taxon>Embryophyta</taxon>
        <taxon>Tracheophyta</taxon>
        <taxon>Spermatophyta</taxon>
        <taxon>Magnoliopsida</taxon>
        <taxon>Amborellales</taxon>
        <taxon>Amborellaceae</taxon>
        <taxon>Amborella</taxon>
    </lineage>
</organism>